<keyword evidence="6" id="KW-1185">Reference proteome</keyword>
<dbReference type="InterPro" id="IPR007527">
    <property type="entry name" value="Znf_SWIM"/>
</dbReference>
<reference evidence="5 6" key="1">
    <citation type="journal article" date="2014" name="BMC Genomics">
        <title>Comparative genome sequencing reveals chemotype-specific gene clusters in the toxigenic black mold Stachybotrys.</title>
        <authorList>
            <person name="Semeiks J."/>
            <person name="Borek D."/>
            <person name="Otwinowski Z."/>
            <person name="Grishin N.V."/>
        </authorList>
    </citation>
    <scope>NUCLEOTIDE SEQUENCE [LARGE SCALE GENOMIC DNA]</scope>
    <source>
        <strain evidence="6">CBS 109288 / IBT 7711</strain>
    </source>
</reference>
<dbReference type="PROSITE" id="PS50966">
    <property type="entry name" value="ZF_SWIM"/>
    <property type="match status" value="1"/>
</dbReference>
<protein>
    <recommendedName>
        <fullName evidence="7">Anaphase-promoting complex subunit 11</fullName>
    </recommendedName>
</protein>
<dbReference type="HOGENOM" id="CLU_037984_0_1_1"/>
<dbReference type="OrthoDB" id="2122982at2759"/>
<dbReference type="InterPro" id="IPR001841">
    <property type="entry name" value="Znf_RING"/>
</dbReference>
<dbReference type="PROSITE" id="PS50089">
    <property type="entry name" value="ZF_RING_2"/>
    <property type="match status" value="1"/>
</dbReference>
<name>A0A084ASR6_STACB</name>
<sequence length="297" mass="33221">MANPYAHGWSPANPIDLTNDAAPRPSQKRTRGAALVSAAADGSPKRSPKRKKTKSEAKPEEEKRLRVFRSHAPQTFYGVYERALSQRFYVLKRQRIGTDECPEELVEMTGSTGNVYEVHVARQPSCTCPHALKGNQCKHILWVLSQVLNAPFELVYQLALLSSELRAIFAAAPPIIVPEEVEHRNRKEIEGDCPICFSELDAESPDSIVWCRAACGQNFHSECFRIWARTKGGNVPCPLCRSQWQRDEKDLSQVLVDGAAATEEGYVNVAEQLGISRVRGLCRLVCVFRENSNVDDQ</sequence>
<keyword evidence="1" id="KW-0862">Zinc</keyword>
<dbReference type="PANTHER" id="PTHR21540">
    <property type="entry name" value="RING FINGER AND SWIM DOMAIN-CONTAINING PROTEIN 2"/>
    <property type="match status" value="1"/>
</dbReference>
<dbReference type="EMBL" id="KL648579">
    <property type="protein sequence ID" value="KEY68345.1"/>
    <property type="molecule type" value="Genomic_DNA"/>
</dbReference>
<dbReference type="Pfam" id="PF04434">
    <property type="entry name" value="SWIM"/>
    <property type="match status" value="1"/>
</dbReference>
<dbReference type="SUPFAM" id="SSF57850">
    <property type="entry name" value="RING/U-box"/>
    <property type="match status" value="1"/>
</dbReference>
<keyword evidence="1" id="KW-0479">Metal-binding</keyword>
<accession>A0A084ASR6</accession>
<gene>
    <name evidence="5" type="ORF">S7711_01123</name>
</gene>
<evidence type="ECO:0008006" key="7">
    <source>
        <dbReference type="Google" id="ProtNLM"/>
    </source>
</evidence>
<evidence type="ECO:0000259" key="3">
    <source>
        <dbReference type="PROSITE" id="PS50089"/>
    </source>
</evidence>
<dbReference type="Pfam" id="PF13639">
    <property type="entry name" value="zf-RING_2"/>
    <property type="match status" value="1"/>
</dbReference>
<feature type="region of interest" description="Disordered" evidence="2">
    <location>
        <begin position="1"/>
        <end position="64"/>
    </location>
</feature>
<feature type="compositionally biased region" description="Basic and acidic residues" evidence="2">
    <location>
        <begin position="54"/>
        <end position="64"/>
    </location>
</feature>
<proteinExistence type="predicted"/>
<evidence type="ECO:0000256" key="2">
    <source>
        <dbReference type="SAM" id="MobiDB-lite"/>
    </source>
</evidence>
<feature type="domain" description="RING-type" evidence="3">
    <location>
        <begin position="193"/>
        <end position="241"/>
    </location>
</feature>
<dbReference type="PANTHER" id="PTHR21540:SF0">
    <property type="entry name" value="PHD FAMILY PROTEIN"/>
    <property type="match status" value="1"/>
</dbReference>
<dbReference type="AlphaFoldDB" id="A0A084ASR6"/>
<dbReference type="GO" id="GO:0008270">
    <property type="term" value="F:zinc ion binding"/>
    <property type="evidence" value="ECO:0007669"/>
    <property type="project" value="UniProtKB-KW"/>
</dbReference>
<dbReference type="InterPro" id="IPR013083">
    <property type="entry name" value="Znf_RING/FYVE/PHD"/>
</dbReference>
<evidence type="ECO:0000256" key="1">
    <source>
        <dbReference type="PROSITE-ProRule" id="PRU00175"/>
    </source>
</evidence>
<keyword evidence="1" id="KW-0863">Zinc-finger</keyword>
<dbReference type="Proteomes" id="UP000028045">
    <property type="component" value="Unassembled WGS sequence"/>
</dbReference>
<organism evidence="5 6">
    <name type="scientific">Stachybotrys chartarum (strain CBS 109288 / IBT 7711)</name>
    <name type="common">Toxic black mold</name>
    <name type="synonym">Stilbospora chartarum</name>
    <dbReference type="NCBI Taxonomy" id="1280523"/>
    <lineage>
        <taxon>Eukaryota</taxon>
        <taxon>Fungi</taxon>
        <taxon>Dikarya</taxon>
        <taxon>Ascomycota</taxon>
        <taxon>Pezizomycotina</taxon>
        <taxon>Sordariomycetes</taxon>
        <taxon>Hypocreomycetidae</taxon>
        <taxon>Hypocreales</taxon>
        <taxon>Stachybotryaceae</taxon>
        <taxon>Stachybotrys</taxon>
    </lineage>
</organism>
<evidence type="ECO:0000313" key="6">
    <source>
        <dbReference type="Proteomes" id="UP000028045"/>
    </source>
</evidence>
<evidence type="ECO:0000313" key="5">
    <source>
        <dbReference type="EMBL" id="KEY68345.1"/>
    </source>
</evidence>
<dbReference type="InterPro" id="IPR039903">
    <property type="entry name" value="Zswim2"/>
</dbReference>
<dbReference type="GO" id="GO:0061630">
    <property type="term" value="F:ubiquitin protein ligase activity"/>
    <property type="evidence" value="ECO:0007669"/>
    <property type="project" value="InterPro"/>
</dbReference>
<evidence type="ECO:0000259" key="4">
    <source>
        <dbReference type="PROSITE" id="PS50966"/>
    </source>
</evidence>
<feature type="domain" description="SWIM-type" evidence="4">
    <location>
        <begin position="116"/>
        <end position="148"/>
    </location>
</feature>
<dbReference type="CDD" id="cd16494">
    <property type="entry name" value="RING-CH-C4HC3_ZSWM2"/>
    <property type="match status" value="1"/>
</dbReference>
<dbReference type="Gene3D" id="3.30.40.10">
    <property type="entry name" value="Zinc/RING finger domain, C3HC4 (zinc finger)"/>
    <property type="match status" value="1"/>
</dbReference>